<proteinExistence type="predicted"/>
<organism evidence="1 2">
    <name type="scientific">Psylliodes chrysocephalus</name>
    <dbReference type="NCBI Taxonomy" id="3402493"/>
    <lineage>
        <taxon>Eukaryota</taxon>
        <taxon>Metazoa</taxon>
        <taxon>Ecdysozoa</taxon>
        <taxon>Arthropoda</taxon>
        <taxon>Hexapoda</taxon>
        <taxon>Insecta</taxon>
        <taxon>Pterygota</taxon>
        <taxon>Neoptera</taxon>
        <taxon>Endopterygota</taxon>
        <taxon>Coleoptera</taxon>
        <taxon>Polyphaga</taxon>
        <taxon>Cucujiformia</taxon>
        <taxon>Chrysomeloidea</taxon>
        <taxon>Chrysomelidae</taxon>
        <taxon>Galerucinae</taxon>
        <taxon>Alticini</taxon>
        <taxon>Psylliodes</taxon>
    </lineage>
</organism>
<gene>
    <name evidence="1" type="ORF">PSYICH_LOCUS13406</name>
</gene>
<keyword evidence="2" id="KW-1185">Reference proteome</keyword>
<name>A0A9P0GHE5_9CUCU</name>
<dbReference type="Proteomes" id="UP001153636">
    <property type="component" value="Chromosome 7"/>
</dbReference>
<reference evidence="1" key="1">
    <citation type="submission" date="2022-01" db="EMBL/GenBank/DDBJ databases">
        <authorList>
            <person name="King R."/>
        </authorList>
    </citation>
    <scope>NUCLEOTIDE SEQUENCE</scope>
</reference>
<dbReference type="OrthoDB" id="6781669at2759"/>
<dbReference type="AlphaFoldDB" id="A0A9P0GHE5"/>
<protein>
    <submittedName>
        <fullName evidence="1">Uncharacterized protein</fullName>
    </submittedName>
</protein>
<dbReference type="EMBL" id="OV651819">
    <property type="protein sequence ID" value="CAH1113764.1"/>
    <property type="molecule type" value="Genomic_DNA"/>
</dbReference>
<accession>A0A9P0GHE5</accession>
<evidence type="ECO:0000313" key="1">
    <source>
        <dbReference type="EMBL" id="CAH1113764.1"/>
    </source>
</evidence>
<evidence type="ECO:0000313" key="2">
    <source>
        <dbReference type="Proteomes" id="UP001153636"/>
    </source>
</evidence>
<sequence length="141" mass="16535">MGILVCFSKLISCGCYLIKMALWRPFIDVEMDIVKGSVKDNYIAETSEFINKDLHPQTQRLIFNIYTYLKSEMRGASQNEILKRIFELIKLPCITIYTVVRAGGVIDHSVKRKRDNQKLKKVDNADKEVIRRVEHKFLRRK</sequence>